<dbReference type="EMBL" id="JAFDVH010000002">
    <property type="protein sequence ID" value="KAG7487856.1"/>
    <property type="molecule type" value="Genomic_DNA"/>
</dbReference>
<dbReference type="Proteomes" id="UP001046870">
    <property type="component" value="Chromosome 2"/>
</dbReference>
<gene>
    <name evidence="4" type="ORF">MATL_G00027720</name>
</gene>
<accession>A0A9D3QCB8</accession>
<evidence type="ECO:0000256" key="2">
    <source>
        <dbReference type="SAM" id="MobiDB-lite"/>
    </source>
</evidence>
<dbReference type="AlphaFoldDB" id="A0A9D3QCB8"/>
<feature type="region of interest" description="Disordered" evidence="2">
    <location>
        <begin position="108"/>
        <end position="136"/>
    </location>
</feature>
<dbReference type="PANTHER" id="PTHR14241:SF19">
    <property type="entry name" value="INTERFERON-INDUCED PROTEIN 44-LIKE ISOFORM X1-RELATED"/>
    <property type="match status" value="1"/>
</dbReference>
<dbReference type="InterPro" id="IPR044822">
    <property type="entry name" value="Myb_DNA-bind_4"/>
</dbReference>
<evidence type="ECO:0000256" key="1">
    <source>
        <dbReference type="ARBA" id="ARBA00009243"/>
    </source>
</evidence>
<dbReference type="GO" id="GO:0006955">
    <property type="term" value="P:immune response"/>
    <property type="evidence" value="ECO:0007669"/>
    <property type="project" value="TreeGrafter"/>
</dbReference>
<dbReference type="InterPro" id="IPR006571">
    <property type="entry name" value="TLDc_dom"/>
</dbReference>
<comment type="similarity">
    <text evidence="1">Belongs to the IFI44 family.</text>
</comment>
<comment type="caution">
    <text evidence="4">The sequence shown here is derived from an EMBL/GenBank/DDBJ whole genome shotgun (WGS) entry which is preliminary data.</text>
</comment>
<sequence>MSNWRDDEIRELLSVRADPEIVKQIQGTARDSVVYDQITNRLRDRGVFRAKAQVNNKLKALKRQYHQVVDDNGQSGNNPKTWCYFSLCDAIWGSSYSTNPVALVGSMETASTSRSPETLSTSSCPETPYSDTEEQTPVQNCKKKMIAFSLENTKEAPAFSLGPVVIKTEPSQSRVVVAFGSSATAISSSVPASAAAGPSEEDLNVRKGDHSENKKFEWGLQDSPWRKVDWTEEKRNDLMQFITSYKPSCESVPEARVLLLGPVGAGKSSFISSVHSVFSGRVTNRAMVGSSSTSFTQKLRSYTIRGRGESADQPTSLVFCDVMGLGEGEMSGLTLHDTLAIIKGHAPEGHKCSAEHPVRPETAGYVKKPSEKEGVHCVAFVVDASKIDSYSKGMGNTFRQLREHISDLGVHQVALLTHVDKVCQETARDITKVYRSRLLQHTMEKAGALLGMCTSYIVPVKNYSSSTRKIIKSVMSVLSSNLSSKQEKQLCALFEHGRLQLIYKASVHGYSAANFHQKCDHQGPTITVAYNKAGFVFGGYTSKNYAQTGQNVYDDKAFLFSIRDRNIIRVQATNPQYAFTDANNAGPNFAGDLIFLYQNTAAVYSNPGNYYNFNAAEMHGNDLQLTECEVYRVEEHDLLDKPWRNIEWDSARRKELVDSIKNYKPSISSVDQARVVLIGPIGAGKSSFFNSINSIFQGHVTCRAMCGSAGTSLTTQFRTYSIKAGKDGKPLPIILCDTMGLEENTGAGLDVDDITNILKGHVPDRYQFNPSGPLQSEDDQFRKSVDLQDKIHCVSYVMDCCKVTLMSSKLEEKLVAIRKKVNRMAIPQLVLLTKVDEACSCVADDIENVYRCQYIERKIQEVSVRLGIPVSCVVPVRNYSRELELEPGCDVLLLSAMQQMLRFADNYFDDACE</sequence>
<protein>
    <recommendedName>
        <fullName evidence="3">TLDc domain-containing protein</fullName>
    </recommendedName>
</protein>
<dbReference type="Gene3D" id="3.40.50.300">
    <property type="entry name" value="P-loop containing nucleotide triphosphate hydrolases"/>
    <property type="match status" value="2"/>
</dbReference>
<reference evidence="4" key="1">
    <citation type="submission" date="2021-01" db="EMBL/GenBank/DDBJ databases">
        <authorList>
            <person name="Zahm M."/>
            <person name="Roques C."/>
            <person name="Cabau C."/>
            <person name="Klopp C."/>
            <person name="Donnadieu C."/>
            <person name="Jouanno E."/>
            <person name="Lampietro C."/>
            <person name="Louis A."/>
            <person name="Herpin A."/>
            <person name="Echchiki A."/>
            <person name="Berthelot C."/>
            <person name="Parey E."/>
            <person name="Roest-Crollius H."/>
            <person name="Braasch I."/>
            <person name="Postlethwait J."/>
            <person name="Bobe J."/>
            <person name="Montfort J."/>
            <person name="Bouchez O."/>
            <person name="Begum T."/>
            <person name="Mejri S."/>
            <person name="Adams A."/>
            <person name="Chen W.-J."/>
            <person name="Guiguen Y."/>
        </authorList>
    </citation>
    <scope>NUCLEOTIDE SEQUENCE</scope>
    <source>
        <strain evidence="4">YG-15Mar2019-1</strain>
        <tissue evidence="4">Brain</tissue>
    </source>
</reference>
<organism evidence="4 5">
    <name type="scientific">Megalops atlanticus</name>
    <name type="common">Tarpon</name>
    <name type="synonym">Clupea gigantea</name>
    <dbReference type="NCBI Taxonomy" id="7932"/>
    <lineage>
        <taxon>Eukaryota</taxon>
        <taxon>Metazoa</taxon>
        <taxon>Chordata</taxon>
        <taxon>Craniata</taxon>
        <taxon>Vertebrata</taxon>
        <taxon>Euteleostomi</taxon>
        <taxon>Actinopterygii</taxon>
        <taxon>Neopterygii</taxon>
        <taxon>Teleostei</taxon>
        <taxon>Elopiformes</taxon>
        <taxon>Megalopidae</taxon>
        <taxon>Megalops</taxon>
    </lineage>
</organism>
<dbReference type="Gene3D" id="1.10.10.60">
    <property type="entry name" value="Homeodomain-like"/>
    <property type="match status" value="1"/>
</dbReference>
<dbReference type="SUPFAM" id="SSF52540">
    <property type="entry name" value="P-loop containing nucleoside triphosphate hydrolases"/>
    <property type="match status" value="2"/>
</dbReference>
<proteinExistence type="inferred from homology"/>
<feature type="compositionally biased region" description="Polar residues" evidence="2">
    <location>
        <begin position="108"/>
        <end position="125"/>
    </location>
</feature>
<dbReference type="InterPro" id="IPR027417">
    <property type="entry name" value="P-loop_NTPase"/>
</dbReference>
<dbReference type="Pfam" id="PF07534">
    <property type="entry name" value="TLD"/>
    <property type="match status" value="1"/>
</dbReference>
<dbReference type="Pfam" id="PF13837">
    <property type="entry name" value="Myb_DNA-bind_4"/>
    <property type="match status" value="1"/>
</dbReference>
<evidence type="ECO:0000313" key="4">
    <source>
        <dbReference type="EMBL" id="KAG7487856.1"/>
    </source>
</evidence>
<dbReference type="CDD" id="cd00882">
    <property type="entry name" value="Ras_like_GTPase"/>
    <property type="match status" value="1"/>
</dbReference>
<dbReference type="PROSITE" id="PS51886">
    <property type="entry name" value="TLDC"/>
    <property type="match status" value="1"/>
</dbReference>
<dbReference type="PANTHER" id="PTHR14241">
    <property type="entry name" value="INTERFERON-INDUCED PROTEIN 44"/>
    <property type="match status" value="1"/>
</dbReference>
<keyword evidence="5" id="KW-1185">Reference proteome</keyword>
<evidence type="ECO:0000259" key="3">
    <source>
        <dbReference type="PROSITE" id="PS51886"/>
    </source>
</evidence>
<dbReference type="OrthoDB" id="25620at2759"/>
<dbReference type="SMART" id="SM00584">
    <property type="entry name" value="TLDc"/>
    <property type="match status" value="1"/>
</dbReference>
<name>A0A9D3QCB8_MEGAT</name>
<evidence type="ECO:0000313" key="5">
    <source>
        <dbReference type="Proteomes" id="UP001046870"/>
    </source>
</evidence>
<feature type="domain" description="TLDc" evidence="3">
    <location>
        <begin position="476"/>
        <end position="634"/>
    </location>
</feature>